<sequence length="126" mass="13811">MTNKENSLNWFEISVTDINRAKTFYEAVFGIKMDQMEMMDAQMAFFPMEEGNGKASGALVQSTMHKPSAEGAIIYLNANPDLSDALSKIEPAGGKITMPKTPIGEFGFMAFFMDTEGNSVALHSNN</sequence>
<organism evidence="2 3">
    <name type="scientific">Pedobacter cryophilus</name>
    <dbReference type="NCBI Taxonomy" id="2571271"/>
    <lineage>
        <taxon>Bacteria</taxon>
        <taxon>Pseudomonadati</taxon>
        <taxon>Bacteroidota</taxon>
        <taxon>Sphingobacteriia</taxon>
        <taxon>Sphingobacteriales</taxon>
        <taxon>Sphingobacteriaceae</taxon>
        <taxon>Pedobacter</taxon>
    </lineage>
</organism>
<reference evidence="2 3" key="1">
    <citation type="submission" date="2019-04" db="EMBL/GenBank/DDBJ databases">
        <title>Pedobacter sp. AR-3-17 sp. nov., isolated from Arctic soil.</title>
        <authorList>
            <person name="Dahal R.H."/>
            <person name="Kim D.-U."/>
        </authorList>
    </citation>
    <scope>NUCLEOTIDE SEQUENCE [LARGE SCALE GENOMIC DNA]</scope>
    <source>
        <strain evidence="2 3">AR-3-17</strain>
    </source>
</reference>
<evidence type="ECO:0000313" key="3">
    <source>
        <dbReference type="Proteomes" id="UP000308181"/>
    </source>
</evidence>
<keyword evidence="3" id="KW-1185">Reference proteome</keyword>
<gene>
    <name evidence="2" type="ORF">FA046_00310</name>
</gene>
<comment type="caution">
    <text evidence="2">The sequence shown here is derived from an EMBL/GenBank/DDBJ whole genome shotgun (WGS) entry which is preliminary data.</text>
</comment>
<accession>A0A4U1C313</accession>
<dbReference type="RefSeq" id="WP_136824369.1">
    <property type="nucleotide sequence ID" value="NZ_SWBP01000001.1"/>
</dbReference>
<dbReference type="PANTHER" id="PTHR33993:SF2">
    <property type="entry name" value="VOC DOMAIN-CONTAINING PROTEIN"/>
    <property type="match status" value="1"/>
</dbReference>
<dbReference type="Proteomes" id="UP000308181">
    <property type="component" value="Unassembled WGS sequence"/>
</dbReference>
<proteinExistence type="predicted"/>
<name>A0A4U1C313_9SPHI</name>
<dbReference type="EMBL" id="SWBP01000001">
    <property type="protein sequence ID" value="TKC00160.1"/>
    <property type="molecule type" value="Genomic_DNA"/>
</dbReference>
<evidence type="ECO:0000259" key="1">
    <source>
        <dbReference type="PROSITE" id="PS51819"/>
    </source>
</evidence>
<dbReference type="Pfam" id="PF00903">
    <property type="entry name" value="Glyoxalase"/>
    <property type="match status" value="1"/>
</dbReference>
<dbReference type="CDD" id="cd07247">
    <property type="entry name" value="SgaA_N_like"/>
    <property type="match status" value="1"/>
</dbReference>
<dbReference type="InterPro" id="IPR052164">
    <property type="entry name" value="Anthracycline_SecMetBiosynth"/>
</dbReference>
<evidence type="ECO:0000313" key="2">
    <source>
        <dbReference type="EMBL" id="TKC00160.1"/>
    </source>
</evidence>
<dbReference type="InterPro" id="IPR004360">
    <property type="entry name" value="Glyas_Fos-R_dOase_dom"/>
</dbReference>
<dbReference type="InterPro" id="IPR037523">
    <property type="entry name" value="VOC_core"/>
</dbReference>
<dbReference type="OrthoDB" id="9804235at2"/>
<dbReference type="SUPFAM" id="SSF54593">
    <property type="entry name" value="Glyoxalase/Bleomycin resistance protein/Dihydroxybiphenyl dioxygenase"/>
    <property type="match status" value="1"/>
</dbReference>
<dbReference type="Gene3D" id="3.10.180.10">
    <property type="entry name" value="2,3-Dihydroxybiphenyl 1,2-Dioxygenase, domain 1"/>
    <property type="match status" value="1"/>
</dbReference>
<dbReference type="PANTHER" id="PTHR33993">
    <property type="entry name" value="GLYOXALASE-RELATED"/>
    <property type="match status" value="1"/>
</dbReference>
<dbReference type="AlphaFoldDB" id="A0A4U1C313"/>
<dbReference type="InterPro" id="IPR029068">
    <property type="entry name" value="Glyas_Bleomycin-R_OHBP_Dase"/>
</dbReference>
<feature type="domain" description="VOC" evidence="1">
    <location>
        <begin position="7"/>
        <end position="125"/>
    </location>
</feature>
<protein>
    <submittedName>
        <fullName evidence="2">VOC family protein</fullName>
    </submittedName>
</protein>
<dbReference type="PROSITE" id="PS51819">
    <property type="entry name" value="VOC"/>
    <property type="match status" value="1"/>
</dbReference>